<dbReference type="PANTHER" id="PTHR39419">
    <property type="entry name" value="SLL0814 PROTEIN"/>
    <property type="match status" value="1"/>
</dbReference>
<dbReference type="PATRIC" id="fig|1008153.3.peg.1438"/>
<feature type="transmembrane region" description="Helical" evidence="1">
    <location>
        <begin position="141"/>
        <end position="162"/>
    </location>
</feature>
<dbReference type="InterPro" id="IPR053540">
    <property type="entry name" value="BABR_hydratase"/>
</dbReference>
<keyword evidence="1" id="KW-0472">Membrane</keyword>
<feature type="transmembrane region" description="Helical" evidence="1">
    <location>
        <begin position="99"/>
        <end position="121"/>
    </location>
</feature>
<dbReference type="InterPro" id="IPR017823">
    <property type="entry name" value="CruF"/>
</dbReference>
<dbReference type="NCBIfam" id="TIGR03460">
    <property type="entry name" value="crt_membr_arch"/>
    <property type="match status" value="1"/>
</dbReference>
<dbReference type="AlphaFoldDB" id="A0A151AF63"/>
<dbReference type="Pfam" id="PF04240">
    <property type="entry name" value="Caroten_synth"/>
    <property type="match status" value="1"/>
</dbReference>
<keyword evidence="3" id="KW-1185">Reference proteome</keyword>
<feature type="transmembrane region" description="Helical" evidence="1">
    <location>
        <begin position="209"/>
        <end position="229"/>
    </location>
</feature>
<evidence type="ECO:0008006" key="4">
    <source>
        <dbReference type="Google" id="ProtNLM"/>
    </source>
</evidence>
<proteinExistence type="predicted"/>
<evidence type="ECO:0000313" key="3">
    <source>
        <dbReference type="Proteomes" id="UP000075321"/>
    </source>
</evidence>
<comment type="caution">
    <text evidence="2">The sequence shown here is derived from an EMBL/GenBank/DDBJ whole genome shotgun (WGS) entry which is preliminary data.</text>
</comment>
<feature type="transmembrane region" description="Helical" evidence="1">
    <location>
        <begin position="171"/>
        <end position="197"/>
    </location>
</feature>
<evidence type="ECO:0000313" key="2">
    <source>
        <dbReference type="EMBL" id="KYH26328.1"/>
    </source>
</evidence>
<accession>A0A151AF63</accession>
<dbReference type="NCBIfam" id="NF041333">
    <property type="entry name" value="CruF_Halo"/>
    <property type="match status" value="1"/>
</dbReference>
<evidence type="ECO:0000256" key="1">
    <source>
        <dbReference type="SAM" id="Phobius"/>
    </source>
</evidence>
<sequence>MPAVRTPRYDDGWRVVSETAVATQRARVESTLERVVEENRFTIAVTFPLVGVAMLLAGRAELIPAELAMNPYLLIGANLVMVSPLVAGLVPLIDRRAAIGLSVLALFTWGIELAGVLTGLPYGEFSYGVELGPMLFDLVPLGLPVFYFPILLNSYLLALLFLGTPSLLRRFVLTLGIVLALDLILDPGAVALGFWGWEVPGGYYGVPAINYLGWALSGSVAIAILQFSFDHEAVLARLERCGFFLDDLVSFLVLWGLINASVGNWIPVALSLSLLVTLLASDWFDFNVLGT</sequence>
<organism evidence="2 3">
    <name type="scientific">Halalkalicoccus paucihalophilus</name>
    <dbReference type="NCBI Taxonomy" id="1008153"/>
    <lineage>
        <taxon>Archaea</taxon>
        <taxon>Methanobacteriati</taxon>
        <taxon>Methanobacteriota</taxon>
        <taxon>Stenosarchaea group</taxon>
        <taxon>Halobacteria</taxon>
        <taxon>Halobacteriales</taxon>
        <taxon>Halococcaceae</taxon>
        <taxon>Halalkalicoccus</taxon>
    </lineage>
</organism>
<feature type="transmembrane region" description="Helical" evidence="1">
    <location>
        <begin position="41"/>
        <end position="60"/>
    </location>
</feature>
<keyword evidence="1" id="KW-0812">Transmembrane</keyword>
<dbReference type="PANTHER" id="PTHR39419:SF1">
    <property type="entry name" value="SLL0814 PROTEIN"/>
    <property type="match status" value="1"/>
</dbReference>
<keyword evidence="1" id="KW-1133">Transmembrane helix</keyword>
<feature type="transmembrane region" description="Helical" evidence="1">
    <location>
        <begin position="72"/>
        <end position="92"/>
    </location>
</feature>
<protein>
    <recommendedName>
        <fullName evidence="4">Carotene biosynthesis associated membrane protein</fullName>
    </recommendedName>
</protein>
<dbReference type="InterPro" id="IPR007354">
    <property type="entry name" value="CruF-like"/>
</dbReference>
<reference evidence="2 3" key="1">
    <citation type="submission" date="2016-02" db="EMBL/GenBank/DDBJ databases">
        <title>Genome sequence of Halalkalicoccus paucihalophilus DSM 24557.</title>
        <authorList>
            <person name="Poehlein A."/>
            <person name="Daniel R."/>
        </authorList>
    </citation>
    <scope>NUCLEOTIDE SEQUENCE [LARGE SCALE GENOMIC DNA]</scope>
    <source>
        <strain evidence="2 3">DSM 24557</strain>
    </source>
</reference>
<dbReference type="Proteomes" id="UP000075321">
    <property type="component" value="Unassembled WGS sequence"/>
</dbReference>
<name>A0A151AF63_9EURY</name>
<dbReference type="EMBL" id="LTAZ01000004">
    <property type="protein sequence ID" value="KYH26328.1"/>
    <property type="molecule type" value="Genomic_DNA"/>
</dbReference>
<gene>
    <name evidence="2" type="ORF">HAPAU_14250</name>
</gene>